<evidence type="ECO:0000256" key="6">
    <source>
        <dbReference type="ARBA" id="ARBA00050768"/>
    </source>
</evidence>
<comment type="subcellular location">
    <subcellularLocation>
        <location evidence="1">Membrane</location>
        <topology evidence="1">Multi-pass membrane protein</topology>
    </subcellularLocation>
</comment>
<comment type="catalytic activity">
    <reaction evidence="6">
        <text>L-histidine(out) + L-arginine(in) = L-histidine(in) + L-arginine(out)</text>
        <dbReference type="Rhea" id="RHEA:71063"/>
        <dbReference type="ChEBI" id="CHEBI:32682"/>
        <dbReference type="ChEBI" id="CHEBI:57595"/>
    </reaction>
</comment>
<feature type="transmembrane region" description="Helical" evidence="8">
    <location>
        <begin position="331"/>
        <end position="354"/>
    </location>
</feature>
<evidence type="ECO:0000313" key="10">
    <source>
        <dbReference type="EMBL" id="EPQ26187.1"/>
    </source>
</evidence>
<evidence type="ECO:0008006" key="12">
    <source>
        <dbReference type="Google" id="ProtNLM"/>
    </source>
</evidence>
<accession>A0A061H125</accession>
<evidence type="ECO:0000256" key="1">
    <source>
        <dbReference type="ARBA" id="ARBA00004141"/>
    </source>
</evidence>
<dbReference type="FunFam" id="1.20.1280.290:FF:000009">
    <property type="entry name" value="PQ loop repeat family protein"/>
    <property type="match status" value="1"/>
</dbReference>
<keyword evidence="2 8" id="KW-0812">Transmembrane</keyword>
<feature type="transmembrane region" description="Helical" evidence="8">
    <location>
        <begin position="84"/>
        <end position="101"/>
    </location>
</feature>
<evidence type="ECO:0000256" key="3">
    <source>
        <dbReference type="ARBA" id="ARBA00022989"/>
    </source>
</evidence>
<keyword evidence="4 8" id="KW-0472">Membrane</keyword>
<dbReference type="GO" id="GO:0098852">
    <property type="term" value="C:lytic vacuole membrane"/>
    <property type="evidence" value="ECO:0007669"/>
    <property type="project" value="UniProtKB-ARBA"/>
</dbReference>
<feature type="compositionally biased region" description="Low complexity" evidence="7">
    <location>
        <begin position="45"/>
        <end position="59"/>
    </location>
</feature>
<feature type="transmembrane region" description="Helical" evidence="8">
    <location>
        <begin position="113"/>
        <end position="134"/>
    </location>
</feature>
<dbReference type="OrthoDB" id="8048523at2759"/>
<dbReference type="GeneID" id="19320203"/>
<evidence type="ECO:0000256" key="2">
    <source>
        <dbReference type="ARBA" id="ARBA00022692"/>
    </source>
</evidence>
<evidence type="ECO:0000313" key="11">
    <source>
        <dbReference type="Proteomes" id="UP000053664"/>
    </source>
</evidence>
<protein>
    <recommendedName>
        <fullName evidence="12">PQ-loop-domain-containing protein</fullName>
    </recommendedName>
</protein>
<dbReference type="GO" id="GO:0015174">
    <property type="term" value="F:basic amino acid transmembrane transporter activity"/>
    <property type="evidence" value="ECO:0007669"/>
    <property type="project" value="UniProtKB-ARBA"/>
</dbReference>
<feature type="signal peptide" evidence="9">
    <location>
        <begin position="1"/>
        <end position="38"/>
    </location>
</feature>
<evidence type="ECO:0000256" key="8">
    <source>
        <dbReference type="SAM" id="Phobius"/>
    </source>
</evidence>
<dbReference type="EMBL" id="KE361646">
    <property type="protein sequence ID" value="EPQ26187.1"/>
    <property type="molecule type" value="Genomic_DNA"/>
</dbReference>
<dbReference type="RefSeq" id="XP_007881854.1">
    <property type="nucleotide sequence ID" value="XM_007883663.1"/>
</dbReference>
<organism evidence="10 11">
    <name type="scientific">Pseudozyma flocculosa PF-1</name>
    <dbReference type="NCBI Taxonomy" id="1277687"/>
    <lineage>
        <taxon>Eukaryota</taxon>
        <taxon>Fungi</taxon>
        <taxon>Dikarya</taxon>
        <taxon>Basidiomycota</taxon>
        <taxon>Ustilaginomycotina</taxon>
        <taxon>Ustilaginomycetes</taxon>
        <taxon>Ustilaginales</taxon>
        <taxon>Ustilaginaceae</taxon>
        <taxon>Pseudozyma</taxon>
    </lineage>
</organism>
<dbReference type="Pfam" id="PF04193">
    <property type="entry name" value="PQ-loop"/>
    <property type="match status" value="2"/>
</dbReference>
<dbReference type="PANTHER" id="PTHR16201:SF44">
    <property type="entry name" value="SEVEN TRANSMEMBRANE PROTEIN 1"/>
    <property type="match status" value="1"/>
</dbReference>
<feature type="chain" id="PRO_5001599347" description="PQ-loop-domain-containing protein" evidence="9">
    <location>
        <begin position="39"/>
        <end position="384"/>
    </location>
</feature>
<feature type="transmembrane region" description="Helical" evidence="8">
    <location>
        <begin position="300"/>
        <end position="319"/>
    </location>
</feature>
<keyword evidence="3 8" id="KW-1133">Transmembrane helix</keyword>
<dbReference type="SMART" id="SM00679">
    <property type="entry name" value="CTNS"/>
    <property type="match status" value="2"/>
</dbReference>
<dbReference type="Proteomes" id="UP000053664">
    <property type="component" value="Unassembled WGS sequence"/>
</dbReference>
<dbReference type="KEGG" id="pfp:PFL1_06123"/>
<dbReference type="FunFam" id="1.20.1280.290:FF:000012">
    <property type="entry name" value="Vacuolar membrane PQ loop repeat protein"/>
    <property type="match status" value="1"/>
</dbReference>
<dbReference type="HOGENOM" id="CLU_019699_1_0_1"/>
<feature type="transmembrane region" description="Helical" evidence="8">
    <location>
        <begin position="216"/>
        <end position="237"/>
    </location>
</feature>
<evidence type="ECO:0000256" key="9">
    <source>
        <dbReference type="SAM" id="SignalP"/>
    </source>
</evidence>
<sequence length="384" mass="41972">MAASSTTFSPSATRTGWAPKRLAPWLILLPLLLTLVSASASASATPALAPSPTSTLPPSIESKHGGGGDHRHHRHTSAHLRDEWSSIMGWVSIACWVIVYTPQMHQNYVSKSAEGLSITFIVIWLAGDALNAAGAMMQGLLWTMVILALYYCGCDCVLIFQYWYYSKYYHRGLPIATLSASVEADERTPLIADGAVVEDDLEDKDDESASSWQREVVLYGIAFLLVVATGVAAWWVAERSNWSNEGKHHGGKLPDDGGHAEVGWRWDAQAYGWLSALLYLTSRVPQILKNRTTKCEGLSLALFVFAVAGNITYVASILLKSTEREYVLESMSWLAGSVGTILLDFIVLGQFIAYRKSRKEIHRLRRASIVASAHPHPPAASGSA</sequence>
<evidence type="ECO:0000256" key="7">
    <source>
        <dbReference type="SAM" id="MobiDB-lite"/>
    </source>
</evidence>
<dbReference type="PANTHER" id="PTHR16201">
    <property type="entry name" value="SEVEN TRANSMEMBRANE PROTEIN 1-RELATED"/>
    <property type="match status" value="1"/>
</dbReference>
<feature type="transmembrane region" description="Helical" evidence="8">
    <location>
        <begin position="140"/>
        <end position="165"/>
    </location>
</feature>
<evidence type="ECO:0000256" key="4">
    <source>
        <dbReference type="ARBA" id="ARBA00023136"/>
    </source>
</evidence>
<reference evidence="10 11" key="1">
    <citation type="journal article" date="2013" name="Plant Cell">
        <title>The transition from a phytopathogenic smut ancestor to an anamorphic biocontrol agent deciphered by comparative whole-genome analysis.</title>
        <authorList>
            <person name="Lefebvre F."/>
            <person name="Joly D.L."/>
            <person name="Labbe C."/>
            <person name="Teichmann B."/>
            <person name="Linning R."/>
            <person name="Belzile F."/>
            <person name="Bakkeren G."/>
            <person name="Belanger R.R."/>
        </authorList>
    </citation>
    <scope>NUCLEOTIDE SEQUENCE [LARGE SCALE GENOMIC DNA]</scope>
    <source>
        <strain evidence="10 11">PF-1</strain>
    </source>
</reference>
<dbReference type="AlphaFoldDB" id="A0A061H125"/>
<dbReference type="Gene3D" id="1.20.1280.290">
    <property type="match status" value="2"/>
</dbReference>
<dbReference type="eggNOG" id="KOG2913">
    <property type="taxonomic scope" value="Eukaryota"/>
</dbReference>
<dbReference type="InterPro" id="IPR051415">
    <property type="entry name" value="LAAT-1"/>
</dbReference>
<evidence type="ECO:0000256" key="5">
    <source>
        <dbReference type="ARBA" id="ARBA00038039"/>
    </source>
</evidence>
<feature type="region of interest" description="Disordered" evidence="7">
    <location>
        <begin position="45"/>
        <end position="74"/>
    </location>
</feature>
<gene>
    <name evidence="10" type="ORF">PFL1_06123</name>
</gene>
<dbReference type="InterPro" id="IPR006603">
    <property type="entry name" value="PQ-loop_rpt"/>
</dbReference>
<proteinExistence type="inferred from homology"/>
<keyword evidence="9" id="KW-0732">Signal</keyword>
<dbReference type="GO" id="GO:0034486">
    <property type="term" value="P:vacuolar transmembrane transport"/>
    <property type="evidence" value="ECO:0007669"/>
    <property type="project" value="UniProtKB-ARBA"/>
</dbReference>
<name>A0A061H125_9BASI</name>
<comment type="similarity">
    <text evidence="5">Belongs to the laat-1 family.</text>
</comment>